<dbReference type="SUPFAM" id="SSF50370">
    <property type="entry name" value="Ricin B-like lectins"/>
    <property type="match status" value="1"/>
</dbReference>
<protein>
    <submittedName>
        <fullName evidence="1">Uncharacterized protein</fullName>
    </submittedName>
</protein>
<dbReference type="EMBL" id="JAVHJO010000011">
    <property type="protein sequence ID" value="KAK6533727.1"/>
    <property type="molecule type" value="Genomic_DNA"/>
</dbReference>
<dbReference type="InterPro" id="IPR035992">
    <property type="entry name" value="Ricin_B-like_lectins"/>
</dbReference>
<dbReference type="Gene3D" id="2.80.10.50">
    <property type="match status" value="1"/>
</dbReference>
<evidence type="ECO:0000313" key="1">
    <source>
        <dbReference type="EMBL" id="KAK6533727.1"/>
    </source>
</evidence>
<proteinExistence type="predicted"/>
<dbReference type="Proteomes" id="UP001365542">
    <property type="component" value="Unassembled WGS sequence"/>
</dbReference>
<evidence type="ECO:0000313" key="2">
    <source>
        <dbReference type="Proteomes" id="UP001365542"/>
    </source>
</evidence>
<name>A0AAV9X3Z9_9PEZI</name>
<dbReference type="AlphaFoldDB" id="A0AAV9X3Z9"/>
<accession>A0AAV9X3Z9</accession>
<reference evidence="1 2" key="1">
    <citation type="submission" date="2019-10" db="EMBL/GenBank/DDBJ databases">
        <authorList>
            <person name="Palmer J.M."/>
        </authorList>
    </citation>
    <scope>NUCLEOTIDE SEQUENCE [LARGE SCALE GENOMIC DNA]</scope>
    <source>
        <strain evidence="1 2">TWF694</strain>
    </source>
</reference>
<keyword evidence="2" id="KW-1185">Reference proteome</keyword>
<gene>
    <name evidence="1" type="ORF">TWF694_002658</name>
</gene>
<comment type="caution">
    <text evidence="1">The sequence shown here is derived from an EMBL/GenBank/DDBJ whole genome shotgun (WGS) entry which is preliminary data.</text>
</comment>
<organism evidence="1 2">
    <name type="scientific">Orbilia ellipsospora</name>
    <dbReference type="NCBI Taxonomy" id="2528407"/>
    <lineage>
        <taxon>Eukaryota</taxon>
        <taxon>Fungi</taxon>
        <taxon>Dikarya</taxon>
        <taxon>Ascomycota</taxon>
        <taxon>Pezizomycotina</taxon>
        <taxon>Orbiliomycetes</taxon>
        <taxon>Orbiliales</taxon>
        <taxon>Orbiliaceae</taxon>
        <taxon>Orbilia</taxon>
    </lineage>
</organism>
<sequence length="102" mass="10853">MYIRRRSIPSGPFNIVSVSSGLVLGLQQKPAPTPGTIVTVVAAESSTVKWQFNHQSADDYTIQLAGTNLYMAPVSLAVGGVVALSTMPVTWTVDVVSANTYR</sequence>